<comment type="caution">
    <text evidence="3">The sequence shown here is derived from an EMBL/GenBank/DDBJ whole genome shotgun (WGS) entry which is preliminary data.</text>
</comment>
<evidence type="ECO:0000256" key="1">
    <source>
        <dbReference type="SAM" id="Phobius"/>
    </source>
</evidence>
<accession>A0A0G0TS34</accession>
<feature type="transmembrane region" description="Helical" evidence="1">
    <location>
        <begin position="116"/>
        <end position="136"/>
    </location>
</feature>
<dbReference type="Pfam" id="PF01569">
    <property type="entry name" value="PAP2"/>
    <property type="match status" value="1"/>
</dbReference>
<dbReference type="CDD" id="cd01610">
    <property type="entry name" value="PAP2_like"/>
    <property type="match status" value="1"/>
</dbReference>
<feature type="domain" description="Phosphatidic acid phosphatase type 2/haloperoxidase" evidence="2">
    <location>
        <begin position="75"/>
        <end position="182"/>
    </location>
</feature>
<dbReference type="AlphaFoldDB" id="A0A0G0TS34"/>
<dbReference type="PANTHER" id="PTHR14969">
    <property type="entry name" value="SPHINGOSINE-1-PHOSPHATE PHOSPHOHYDROLASE"/>
    <property type="match status" value="1"/>
</dbReference>
<sequence>MNNNIFYFFYNLAHKSVFLDKVIIFIAEPLAYFVIVSAIIFVLFHHDIFTPKQGFGGFGVFKKAFLNFKQKWREIVLVFFSSISAWVLAYVLKILFHTSRPFLVLPDVTPLWIESGYAFPSGHATFFMALAVAIYLSHKKAGYVFITFAFLIGLARITAGVHFPIDIFGGFVLGSGVAYLVNYFYFPHVRHVEKV</sequence>
<dbReference type="Proteomes" id="UP000034749">
    <property type="component" value="Unassembled WGS sequence"/>
</dbReference>
<dbReference type="EMBL" id="LBZW01000002">
    <property type="protein sequence ID" value="KKR79768.1"/>
    <property type="molecule type" value="Genomic_DNA"/>
</dbReference>
<evidence type="ECO:0000259" key="2">
    <source>
        <dbReference type="SMART" id="SM00014"/>
    </source>
</evidence>
<name>A0A0G0TS34_9BACT</name>
<feature type="transmembrane region" description="Helical" evidence="1">
    <location>
        <begin position="167"/>
        <end position="186"/>
    </location>
</feature>
<feature type="transmembrane region" description="Helical" evidence="1">
    <location>
        <begin position="75"/>
        <end position="96"/>
    </location>
</feature>
<reference evidence="3 4" key="1">
    <citation type="journal article" date="2015" name="Nature">
        <title>rRNA introns, odd ribosomes, and small enigmatic genomes across a large radiation of phyla.</title>
        <authorList>
            <person name="Brown C.T."/>
            <person name="Hug L.A."/>
            <person name="Thomas B.C."/>
            <person name="Sharon I."/>
            <person name="Castelle C.J."/>
            <person name="Singh A."/>
            <person name="Wilkins M.J."/>
            <person name="Williams K.H."/>
            <person name="Banfield J.F."/>
        </authorList>
    </citation>
    <scope>NUCLEOTIDE SEQUENCE [LARGE SCALE GENOMIC DNA]</scope>
</reference>
<dbReference type="Gene3D" id="1.20.144.10">
    <property type="entry name" value="Phosphatidic acid phosphatase type 2/haloperoxidase"/>
    <property type="match status" value="1"/>
</dbReference>
<feature type="transmembrane region" description="Helical" evidence="1">
    <location>
        <begin position="22"/>
        <end position="44"/>
    </location>
</feature>
<proteinExistence type="predicted"/>
<dbReference type="SMART" id="SM00014">
    <property type="entry name" value="acidPPc"/>
    <property type="match status" value="1"/>
</dbReference>
<dbReference type="InterPro" id="IPR000326">
    <property type="entry name" value="PAP2/HPO"/>
</dbReference>
<dbReference type="SUPFAM" id="SSF48317">
    <property type="entry name" value="Acid phosphatase/Vanadium-dependent haloperoxidase"/>
    <property type="match status" value="1"/>
</dbReference>
<keyword evidence="1" id="KW-0812">Transmembrane</keyword>
<protein>
    <submittedName>
        <fullName evidence="3">Phosphoesterase PA-phosphatase releated protein</fullName>
    </submittedName>
</protein>
<dbReference type="InterPro" id="IPR036938">
    <property type="entry name" value="PAP2/HPO_sf"/>
</dbReference>
<evidence type="ECO:0000313" key="3">
    <source>
        <dbReference type="EMBL" id="KKR79768.1"/>
    </source>
</evidence>
<keyword evidence="1" id="KW-0472">Membrane</keyword>
<evidence type="ECO:0000313" key="4">
    <source>
        <dbReference type="Proteomes" id="UP000034749"/>
    </source>
</evidence>
<keyword evidence="1" id="KW-1133">Transmembrane helix</keyword>
<organism evidence="3 4">
    <name type="scientific">Candidatus Nomurabacteria bacterium GW2011_GWA2_40_9</name>
    <dbReference type="NCBI Taxonomy" id="1618734"/>
    <lineage>
        <taxon>Bacteria</taxon>
        <taxon>Candidatus Nomuraibacteriota</taxon>
    </lineage>
</organism>
<feature type="transmembrane region" description="Helical" evidence="1">
    <location>
        <begin position="143"/>
        <end position="161"/>
    </location>
</feature>
<gene>
    <name evidence="3" type="ORF">UU24_C0002G0004</name>
</gene>
<dbReference type="PANTHER" id="PTHR14969:SF13">
    <property type="entry name" value="AT30094P"/>
    <property type="match status" value="1"/>
</dbReference>